<dbReference type="AlphaFoldDB" id="A0A1G9WAG5"/>
<accession>A0A1G9WAG5</accession>
<proteinExistence type="predicted"/>
<dbReference type="Gene3D" id="1.10.3290.10">
    <property type="entry name" value="Fido-like domain"/>
    <property type="match status" value="1"/>
</dbReference>
<evidence type="ECO:0000313" key="5">
    <source>
        <dbReference type="Proteomes" id="UP000199334"/>
    </source>
</evidence>
<evidence type="ECO:0000256" key="1">
    <source>
        <dbReference type="PIRSR" id="PIRSR640198-1"/>
    </source>
</evidence>
<dbReference type="Proteomes" id="UP000199334">
    <property type="component" value="Unassembled WGS sequence"/>
</dbReference>
<dbReference type="PROSITE" id="PS51459">
    <property type="entry name" value="FIDO"/>
    <property type="match status" value="1"/>
</dbReference>
<dbReference type="RefSeq" id="WP_218118840.1">
    <property type="nucleotide sequence ID" value="NZ_FNIG01000001.1"/>
</dbReference>
<dbReference type="PANTHER" id="PTHR13504:SF38">
    <property type="entry name" value="FIDO DOMAIN-CONTAINING PROTEIN"/>
    <property type="match status" value="1"/>
</dbReference>
<organism evidence="4 5">
    <name type="scientific">Tenuibacillus multivorans</name>
    <dbReference type="NCBI Taxonomy" id="237069"/>
    <lineage>
        <taxon>Bacteria</taxon>
        <taxon>Bacillati</taxon>
        <taxon>Bacillota</taxon>
        <taxon>Bacilli</taxon>
        <taxon>Bacillales</taxon>
        <taxon>Bacillaceae</taxon>
        <taxon>Tenuibacillus</taxon>
    </lineage>
</organism>
<gene>
    <name evidence="4" type="ORF">SAMN05216498_0649</name>
</gene>
<dbReference type="InterPro" id="IPR036388">
    <property type="entry name" value="WH-like_DNA-bd_sf"/>
</dbReference>
<keyword evidence="2" id="KW-0547">Nucleotide-binding</keyword>
<dbReference type="InterPro" id="IPR036597">
    <property type="entry name" value="Fido-like_dom_sf"/>
</dbReference>
<dbReference type="Pfam" id="PF02661">
    <property type="entry name" value="Fic"/>
    <property type="match status" value="1"/>
</dbReference>
<keyword evidence="2" id="KW-0067">ATP-binding</keyword>
<dbReference type="EMBL" id="FNIG01000001">
    <property type="protein sequence ID" value="SDM80985.1"/>
    <property type="molecule type" value="Genomic_DNA"/>
</dbReference>
<keyword evidence="5" id="KW-1185">Reference proteome</keyword>
<dbReference type="SUPFAM" id="SSF140931">
    <property type="entry name" value="Fic-like"/>
    <property type="match status" value="1"/>
</dbReference>
<name>A0A1G9WAG5_9BACI</name>
<evidence type="ECO:0000313" key="4">
    <source>
        <dbReference type="EMBL" id="SDM80985.1"/>
    </source>
</evidence>
<sequence>MYHPSFSYTNMMVRDLMSIEHSRAIVDVMPIPAHIERNLKEQAKLKMTHYSTRIEGNTLDFEQVSRVVKQKQNQARIPAEQEVRNYWEALSYLSREKQKGVQITETFIKKLHSIIVQQGAGRKPFKSEYRGPTPPGVLFAVFDNITGQPDYIPPEYSDVPSLMSEFIEWIKNENELPAPIKAAIATYQFLTIHPFEDGNGRTARALASYILSLADYDVKGFHSMEEYYVDDLQGYYQNIQMGLPPLYYSGRNEPKDLAPWIEYFVRIMALAFEKVANLSKRYANNGIDPKVRRLEPNEKILLRYLLERNRPVKPKELAELFQVHSRTISKWSNQWIENGIIQPASGDKRVTSYKLGEDFHDLTLNDLGYAE</sequence>
<dbReference type="Gene3D" id="1.10.10.10">
    <property type="entry name" value="Winged helix-like DNA-binding domain superfamily/Winged helix DNA-binding domain"/>
    <property type="match status" value="1"/>
</dbReference>
<feature type="active site" evidence="1">
    <location>
        <position position="193"/>
    </location>
</feature>
<protein>
    <submittedName>
        <fullName evidence="4">Fic family protein</fullName>
    </submittedName>
</protein>
<dbReference type="InterPro" id="IPR040198">
    <property type="entry name" value="Fido_containing"/>
</dbReference>
<dbReference type="GO" id="GO:0005524">
    <property type="term" value="F:ATP binding"/>
    <property type="evidence" value="ECO:0007669"/>
    <property type="project" value="UniProtKB-KW"/>
</dbReference>
<feature type="domain" description="Fido" evidence="3">
    <location>
        <begin position="103"/>
        <end position="266"/>
    </location>
</feature>
<reference evidence="4 5" key="1">
    <citation type="submission" date="2016-10" db="EMBL/GenBank/DDBJ databases">
        <authorList>
            <person name="de Groot N.N."/>
        </authorList>
    </citation>
    <scope>NUCLEOTIDE SEQUENCE [LARGE SCALE GENOMIC DNA]</scope>
    <source>
        <strain evidence="4 5">CGMCC 1.3442</strain>
    </source>
</reference>
<dbReference type="InterPro" id="IPR003812">
    <property type="entry name" value="Fido"/>
</dbReference>
<dbReference type="PANTHER" id="PTHR13504">
    <property type="entry name" value="FIDO DOMAIN-CONTAINING PROTEIN DDB_G0283145"/>
    <property type="match status" value="1"/>
</dbReference>
<evidence type="ECO:0000256" key="2">
    <source>
        <dbReference type="PIRSR" id="PIRSR640198-2"/>
    </source>
</evidence>
<evidence type="ECO:0000259" key="3">
    <source>
        <dbReference type="PROSITE" id="PS51459"/>
    </source>
</evidence>
<feature type="binding site" evidence="2">
    <location>
        <begin position="197"/>
        <end position="204"/>
    </location>
    <ligand>
        <name>ATP</name>
        <dbReference type="ChEBI" id="CHEBI:30616"/>
    </ligand>
</feature>